<evidence type="ECO:0000313" key="1">
    <source>
        <dbReference type="EMBL" id="KAJ7992686.1"/>
    </source>
</evidence>
<dbReference type="Proteomes" id="UP001157502">
    <property type="component" value="Chromosome 25"/>
</dbReference>
<organism evidence="1 2">
    <name type="scientific">Dallia pectoralis</name>
    <name type="common">Alaska blackfish</name>
    <dbReference type="NCBI Taxonomy" id="75939"/>
    <lineage>
        <taxon>Eukaryota</taxon>
        <taxon>Metazoa</taxon>
        <taxon>Chordata</taxon>
        <taxon>Craniata</taxon>
        <taxon>Vertebrata</taxon>
        <taxon>Euteleostomi</taxon>
        <taxon>Actinopterygii</taxon>
        <taxon>Neopterygii</taxon>
        <taxon>Teleostei</taxon>
        <taxon>Protacanthopterygii</taxon>
        <taxon>Esociformes</taxon>
        <taxon>Umbridae</taxon>
        <taxon>Dallia</taxon>
    </lineage>
</organism>
<proteinExistence type="predicted"/>
<dbReference type="EMBL" id="CM055752">
    <property type="protein sequence ID" value="KAJ7992686.1"/>
    <property type="molecule type" value="Genomic_DNA"/>
</dbReference>
<sequence>MAKHRRHPSTAGPGRGRVFPSVLERTRSLELVSLKGCPFSRTQMKGSSGQTLILESQQAGKGAEQNLVILESDNTVKAHYLHQDSGDRRLCRSPECLKVGGTGFSQEASTNEIGGVGHGDECSAMLGENPFLKLRPSLAMKPEVENDIREARRRDEELRSQRCSLYGGAEKTAQRIPAESHQTKGLVHPLPH</sequence>
<keyword evidence="2" id="KW-1185">Reference proteome</keyword>
<protein>
    <submittedName>
        <fullName evidence="1">Uncharacterized protein</fullName>
    </submittedName>
</protein>
<comment type="caution">
    <text evidence="1">The sequence shown here is derived from an EMBL/GenBank/DDBJ whole genome shotgun (WGS) entry which is preliminary data.</text>
</comment>
<name>A0ACC2FMY3_DALPE</name>
<evidence type="ECO:0000313" key="2">
    <source>
        <dbReference type="Proteomes" id="UP001157502"/>
    </source>
</evidence>
<accession>A0ACC2FMY3</accession>
<reference evidence="1" key="1">
    <citation type="submission" date="2021-05" db="EMBL/GenBank/DDBJ databases">
        <authorList>
            <person name="Pan Q."/>
            <person name="Jouanno E."/>
            <person name="Zahm M."/>
            <person name="Klopp C."/>
            <person name="Cabau C."/>
            <person name="Louis A."/>
            <person name="Berthelot C."/>
            <person name="Parey E."/>
            <person name="Roest Crollius H."/>
            <person name="Montfort J."/>
            <person name="Robinson-Rechavi M."/>
            <person name="Bouchez O."/>
            <person name="Lampietro C."/>
            <person name="Lopez Roques C."/>
            <person name="Donnadieu C."/>
            <person name="Postlethwait J."/>
            <person name="Bobe J."/>
            <person name="Dillon D."/>
            <person name="Chandos A."/>
            <person name="von Hippel F."/>
            <person name="Guiguen Y."/>
        </authorList>
    </citation>
    <scope>NUCLEOTIDE SEQUENCE</scope>
    <source>
        <strain evidence="1">YG-Jan2019</strain>
    </source>
</reference>
<gene>
    <name evidence="1" type="ORF">DPEC_G00281260</name>
</gene>